<proteinExistence type="predicted"/>
<name>A0ABN3KAC2_9ACTN</name>
<dbReference type="Proteomes" id="UP001501638">
    <property type="component" value="Unassembled WGS sequence"/>
</dbReference>
<reference evidence="1 2" key="1">
    <citation type="journal article" date="2019" name="Int. J. Syst. Evol. Microbiol.">
        <title>The Global Catalogue of Microorganisms (GCM) 10K type strain sequencing project: providing services to taxonomists for standard genome sequencing and annotation.</title>
        <authorList>
            <consortium name="The Broad Institute Genomics Platform"/>
            <consortium name="The Broad Institute Genome Sequencing Center for Infectious Disease"/>
            <person name="Wu L."/>
            <person name="Ma J."/>
        </authorList>
    </citation>
    <scope>NUCLEOTIDE SEQUENCE [LARGE SCALE GENOMIC DNA]</scope>
    <source>
        <strain evidence="1 2">JCM 6305</strain>
    </source>
</reference>
<dbReference type="InterPro" id="IPR015947">
    <property type="entry name" value="PUA-like_sf"/>
</dbReference>
<keyword evidence="2" id="KW-1185">Reference proteome</keyword>
<gene>
    <name evidence="1" type="ORF">GCM10010405_42500</name>
</gene>
<sequence>MPSYRPVTGSATAFPGAPADRVRVWPVAATHLLIIGDREPLAWVVTAQRMAFPRGRVPSSLAEGDELLIYTTRGCFHNPTRDLGRIVARARVAGPVRVLPEPVRFGEREFTEGCELRIEALAPFRQGLVLRDLVPRLSVFPDPASWSVRLRRTVLTLPPEDAELIGRELAPHLRSYEETVDGYRTA</sequence>
<dbReference type="SUPFAM" id="SSF88697">
    <property type="entry name" value="PUA domain-like"/>
    <property type="match status" value="1"/>
</dbReference>
<protein>
    <recommendedName>
        <fullName evidence="3">EVE domain-containing protein</fullName>
    </recommendedName>
</protein>
<organism evidence="1 2">
    <name type="scientific">Streptomyces macrosporus</name>
    <dbReference type="NCBI Taxonomy" id="44032"/>
    <lineage>
        <taxon>Bacteria</taxon>
        <taxon>Bacillati</taxon>
        <taxon>Actinomycetota</taxon>
        <taxon>Actinomycetes</taxon>
        <taxon>Kitasatosporales</taxon>
        <taxon>Streptomycetaceae</taxon>
        <taxon>Streptomyces</taxon>
    </lineage>
</organism>
<evidence type="ECO:0000313" key="1">
    <source>
        <dbReference type="EMBL" id="GAA2454132.1"/>
    </source>
</evidence>
<evidence type="ECO:0000313" key="2">
    <source>
        <dbReference type="Proteomes" id="UP001501638"/>
    </source>
</evidence>
<dbReference type="Gene3D" id="3.10.590.10">
    <property type="entry name" value="ph1033 like domains"/>
    <property type="match status" value="1"/>
</dbReference>
<accession>A0ABN3KAC2</accession>
<comment type="caution">
    <text evidence="1">The sequence shown here is derived from an EMBL/GenBank/DDBJ whole genome shotgun (WGS) entry which is preliminary data.</text>
</comment>
<evidence type="ECO:0008006" key="3">
    <source>
        <dbReference type="Google" id="ProtNLM"/>
    </source>
</evidence>
<dbReference type="EMBL" id="BAAASZ010000028">
    <property type="protein sequence ID" value="GAA2454132.1"/>
    <property type="molecule type" value="Genomic_DNA"/>
</dbReference>